<reference evidence="3" key="1">
    <citation type="submission" date="2014-11" db="EMBL/GenBank/DDBJ databases">
        <title>Xylella fastidiosa Hib4 Genome Sequencing.</title>
        <authorList>
            <person name="Pierry P.M."/>
            <person name="da Silva A.M."/>
        </authorList>
    </citation>
    <scope>NUCLEOTIDE SEQUENCE [LARGE SCALE GENOMIC DNA]</scope>
    <source>
        <strain evidence="3">Hib4</strain>
    </source>
</reference>
<proteinExistence type="predicted"/>
<accession>A0ABC8ACX0</accession>
<gene>
    <name evidence="2" type="ORF">XFHB_04960</name>
</gene>
<evidence type="ECO:0000259" key="1">
    <source>
        <dbReference type="Pfam" id="PF12183"/>
    </source>
</evidence>
<name>A0ABC8ACX0_XYLFS</name>
<dbReference type="EMBL" id="CP009885">
    <property type="protein sequence ID" value="ALR06299.1"/>
    <property type="molecule type" value="Genomic_DNA"/>
</dbReference>
<protein>
    <recommendedName>
        <fullName evidence="1">Restriction endonuclease type II NotI domain-containing protein</fullName>
    </recommendedName>
</protein>
<dbReference type="AlphaFoldDB" id="A0ABC8ACX0"/>
<dbReference type="RefSeq" id="WP_088577935.1">
    <property type="nucleotide sequence ID" value="NZ_CP009885.1"/>
</dbReference>
<evidence type="ECO:0000313" key="3">
    <source>
        <dbReference type="Proteomes" id="UP000196980"/>
    </source>
</evidence>
<dbReference type="InterPro" id="IPR022009">
    <property type="entry name" value="Resctriction_endonuc_II_NotI"/>
</dbReference>
<dbReference type="KEGG" id="xfh:XFHB_04960"/>
<dbReference type="Proteomes" id="UP000196980">
    <property type="component" value="Chromosome"/>
</dbReference>
<sequence>MAGKIWEFFGYRSDDHSPAAVTAATDKQCPYLSEVCEKQLSDGTIAGVCTIKPVTSGPVICCPIRLYADKYRVLYDVAKIAFEDDFELIAGRQASARARAKQAPVVAVFGKRWGGELRLPQKDGAGSYFVDWVLALLDANGKLKEFVAVEVQTIDTTGNYRNGREGLLSPERTNPATTAGLNWENVNKRILSQLIYKGQVLQREALCRKGLFFVSPQPVYTRIMVRLGGVGGLIRYALQPASITFIAYEHEKAGIIDGATVPLKALPPHSTTVYKVQEAFNNVTLPDENVYKTAIEAALGLRLVGVVTT</sequence>
<dbReference type="Pfam" id="PF12183">
    <property type="entry name" value="NotI"/>
    <property type="match status" value="1"/>
</dbReference>
<evidence type="ECO:0000313" key="2">
    <source>
        <dbReference type="EMBL" id="ALR06299.1"/>
    </source>
</evidence>
<feature type="domain" description="Restriction endonuclease type II NotI" evidence="1">
    <location>
        <begin position="24"/>
        <end position="203"/>
    </location>
</feature>
<organism evidence="2 3">
    <name type="scientific">Xylella fastidiosa</name>
    <dbReference type="NCBI Taxonomy" id="2371"/>
    <lineage>
        <taxon>Bacteria</taxon>
        <taxon>Pseudomonadati</taxon>
        <taxon>Pseudomonadota</taxon>
        <taxon>Gammaproteobacteria</taxon>
        <taxon>Lysobacterales</taxon>
        <taxon>Lysobacteraceae</taxon>
        <taxon>Xylella</taxon>
    </lineage>
</organism>